<dbReference type="AlphaFoldDB" id="A0A8X8IDF1"/>
<dbReference type="Proteomes" id="UP000198711">
    <property type="component" value="Unassembled WGS sequence"/>
</dbReference>
<evidence type="ECO:0000313" key="1">
    <source>
        <dbReference type="EMBL" id="SDW10927.1"/>
    </source>
</evidence>
<sequence>MEKDPNLLSVWELNSIKSVQYFTLQIEYFMLFLQG</sequence>
<accession>A0A8X8IDF1</accession>
<keyword evidence="2" id="KW-1185">Reference proteome</keyword>
<organism evidence="1 2">
    <name type="scientific">Hydrobacter penzbergensis</name>
    <dbReference type="NCBI Taxonomy" id="1235997"/>
    <lineage>
        <taxon>Bacteria</taxon>
        <taxon>Pseudomonadati</taxon>
        <taxon>Bacteroidota</taxon>
        <taxon>Chitinophagia</taxon>
        <taxon>Chitinophagales</taxon>
        <taxon>Chitinophagaceae</taxon>
        <taxon>Hydrobacter</taxon>
    </lineage>
</organism>
<evidence type="ECO:0000313" key="2">
    <source>
        <dbReference type="Proteomes" id="UP000198711"/>
    </source>
</evidence>
<name>A0A8X8IDF1_9BACT</name>
<reference evidence="1 2" key="1">
    <citation type="submission" date="2016-10" db="EMBL/GenBank/DDBJ databases">
        <authorList>
            <person name="Varghese N."/>
            <person name="Submissions S."/>
        </authorList>
    </citation>
    <scope>NUCLEOTIDE SEQUENCE [LARGE SCALE GENOMIC DNA]</scope>
    <source>
        <strain evidence="1 2">DSM 25353</strain>
    </source>
</reference>
<proteinExistence type="predicted"/>
<gene>
    <name evidence="1" type="ORF">SAMN05444410_101258</name>
</gene>
<dbReference type="EMBL" id="FNNO01000001">
    <property type="protein sequence ID" value="SDW10927.1"/>
    <property type="molecule type" value="Genomic_DNA"/>
</dbReference>
<protein>
    <submittedName>
        <fullName evidence="1">Uncharacterized protein</fullName>
    </submittedName>
</protein>
<comment type="caution">
    <text evidence="1">The sequence shown here is derived from an EMBL/GenBank/DDBJ whole genome shotgun (WGS) entry which is preliminary data.</text>
</comment>